<evidence type="ECO:0000313" key="3">
    <source>
        <dbReference type="Proteomes" id="UP000274822"/>
    </source>
</evidence>
<sequence length="203" mass="23083">MEHTGRKAKEEVSPLHSEELEQEDQLRGQSQGGGRPSAFGGVVRRSRGAQEKQYVEGKAEQDLGEQILRTKVWFLNVDLHLARFHTTEHKEAKAEEEVGIRPSEVDLVDKELRRRAEANAKKDFGQEGLSEKKKPKRNKGKAKKVVGLEESYEEAKPKGKNVYCRTCKWQGQEKRRPVGVVGGEAERKMYVLPNREYLIVGSM</sequence>
<feature type="compositionally biased region" description="Basic and acidic residues" evidence="1">
    <location>
        <begin position="118"/>
        <end position="132"/>
    </location>
</feature>
<feature type="region of interest" description="Disordered" evidence="1">
    <location>
        <begin position="118"/>
        <end position="144"/>
    </location>
</feature>
<protein>
    <submittedName>
        <fullName evidence="2">Uncharacterized protein</fullName>
    </submittedName>
</protein>
<dbReference type="AlphaFoldDB" id="A0A433R053"/>
<feature type="region of interest" description="Disordered" evidence="1">
    <location>
        <begin position="1"/>
        <end position="61"/>
    </location>
</feature>
<dbReference type="EMBL" id="RBNJ01000098">
    <property type="protein sequence ID" value="RUS35408.1"/>
    <property type="molecule type" value="Genomic_DNA"/>
</dbReference>
<accession>A0A433R053</accession>
<feature type="compositionally biased region" description="Basic and acidic residues" evidence="1">
    <location>
        <begin position="1"/>
        <end position="19"/>
    </location>
</feature>
<keyword evidence="3" id="KW-1185">Reference proteome</keyword>
<name>A0A433R053_9FUNG</name>
<evidence type="ECO:0000256" key="1">
    <source>
        <dbReference type="SAM" id="MobiDB-lite"/>
    </source>
</evidence>
<gene>
    <name evidence="2" type="ORF">BC938DRAFT_484184</name>
</gene>
<organism evidence="2 3">
    <name type="scientific">Jimgerdemannia flammicorona</name>
    <dbReference type="NCBI Taxonomy" id="994334"/>
    <lineage>
        <taxon>Eukaryota</taxon>
        <taxon>Fungi</taxon>
        <taxon>Fungi incertae sedis</taxon>
        <taxon>Mucoromycota</taxon>
        <taxon>Mucoromycotina</taxon>
        <taxon>Endogonomycetes</taxon>
        <taxon>Endogonales</taxon>
        <taxon>Endogonaceae</taxon>
        <taxon>Jimgerdemannia</taxon>
    </lineage>
</organism>
<proteinExistence type="predicted"/>
<feature type="compositionally biased region" description="Basic residues" evidence="1">
    <location>
        <begin position="133"/>
        <end position="144"/>
    </location>
</feature>
<reference evidence="2 3" key="1">
    <citation type="journal article" date="2018" name="New Phytol.">
        <title>Phylogenomics of Endogonaceae and evolution of mycorrhizas within Mucoromycota.</title>
        <authorList>
            <person name="Chang Y."/>
            <person name="Desiro A."/>
            <person name="Na H."/>
            <person name="Sandor L."/>
            <person name="Lipzen A."/>
            <person name="Clum A."/>
            <person name="Barry K."/>
            <person name="Grigoriev I.V."/>
            <person name="Martin F.M."/>
            <person name="Stajich J.E."/>
            <person name="Smith M.E."/>
            <person name="Bonito G."/>
            <person name="Spatafora J.W."/>
        </authorList>
    </citation>
    <scope>NUCLEOTIDE SEQUENCE [LARGE SCALE GENOMIC DNA]</scope>
    <source>
        <strain evidence="2 3">AD002</strain>
    </source>
</reference>
<feature type="compositionally biased region" description="Basic and acidic residues" evidence="1">
    <location>
        <begin position="48"/>
        <end position="61"/>
    </location>
</feature>
<comment type="caution">
    <text evidence="2">The sequence shown here is derived from an EMBL/GenBank/DDBJ whole genome shotgun (WGS) entry which is preliminary data.</text>
</comment>
<evidence type="ECO:0000313" key="2">
    <source>
        <dbReference type="EMBL" id="RUS35408.1"/>
    </source>
</evidence>
<dbReference type="Proteomes" id="UP000274822">
    <property type="component" value="Unassembled WGS sequence"/>
</dbReference>